<dbReference type="Proteomes" id="UP000509704">
    <property type="component" value="Chromosome 2"/>
</dbReference>
<protein>
    <submittedName>
        <fullName evidence="2">Uncharacterized protein</fullName>
    </submittedName>
</protein>
<organism evidence="2 3">
    <name type="scientific">Zygotorulaspora mrakii</name>
    <name type="common">Zygosaccharomyces mrakii</name>
    <dbReference type="NCBI Taxonomy" id="42260"/>
    <lineage>
        <taxon>Eukaryota</taxon>
        <taxon>Fungi</taxon>
        <taxon>Dikarya</taxon>
        <taxon>Ascomycota</taxon>
        <taxon>Saccharomycotina</taxon>
        <taxon>Saccharomycetes</taxon>
        <taxon>Saccharomycetales</taxon>
        <taxon>Saccharomycetaceae</taxon>
        <taxon>Zygotorulaspora</taxon>
    </lineage>
</organism>
<dbReference type="KEGG" id="zmk:HG535_0B02320"/>
<keyword evidence="3" id="KW-1185">Reference proteome</keyword>
<evidence type="ECO:0000313" key="3">
    <source>
        <dbReference type="Proteomes" id="UP000509704"/>
    </source>
</evidence>
<feature type="region of interest" description="Disordered" evidence="1">
    <location>
        <begin position="232"/>
        <end position="265"/>
    </location>
</feature>
<sequence length="457" mass="52799">MFSVIQSPCVFEPLPILNVLEGDQLCYGPELKKRRSVGNPCRYSRPAPKTSPISMRYSVEENDDSYILSLYKKVPEGRIAEMVNQELVKLKESAYRPIYHVVHDILGNSYYLEEEQDENELIRKAMSQLNMNAIYRKVAREAFQDLNIELNHRGDELTVSSQRDGISKSFEIDEQIADVRVVGCKYDEVNEYGILKLMLEKISNTNNLVTLLKLSESDQLRSSGQQRIAREAALEGKANQDEAERQKREEAKRTNALAEEQKEKHMQERAIALAEEQRRKRLEEEIAYALAKQQKEKQMKERAIALAKEQREKRIEERKLIEAKEKEAEKERKLAITHQNARIRDEAERAKLQKKIAKEQKLKQRKAALVAEKKAARLQKQFEKDSAGSKNIVININFNGDQKGEWTKNHRNEDFVGTELKRITSPILEDIQDEELDRFNASLMKSPTGSSIIEEAV</sequence>
<proteinExistence type="predicted"/>
<dbReference type="OrthoDB" id="4067212at2759"/>
<evidence type="ECO:0000256" key="1">
    <source>
        <dbReference type="SAM" id="MobiDB-lite"/>
    </source>
</evidence>
<gene>
    <name evidence="2" type="ORF">HG535_0B02320</name>
</gene>
<dbReference type="EMBL" id="CP058605">
    <property type="protein sequence ID" value="QLG71194.1"/>
    <property type="molecule type" value="Genomic_DNA"/>
</dbReference>
<dbReference type="AlphaFoldDB" id="A0A7H9AYJ3"/>
<dbReference type="GeneID" id="59234855"/>
<accession>A0A7H9AYJ3</accession>
<evidence type="ECO:0000313" key="2">
    <source>
        <dbReference type="EMBL" id="QLG71194.1"/>
    </source>
</evidence>
<name>A0A7H9AYJ3_ZYGMR</name>
<reference evidence="2 3" key="1">
    <citation type="submission" date="2020-07" db="EMBL/GenBank/DDBJ databases">
        <title>The yeast mating-type switching endonuclease HO is a domesticated member of an unorthodox homing genetic element family.</title>
        <authorList>
            <person name="Coughlan A.Y."/>
            <person name="Lombardi L."/>
            <person name="Braun-Galleani S."/>
            <person name="Martos A.R."/>
            <person name="Galeote V."/>
            <person name="Bigey F."/>
            <person name="Dequin S."/>
            <person name="Byrne K.P."/>
            <person name="Wolfe K.H."/>
        </authorList>
    </citation>
    <scope>NUCLEOTIDE SEQUENCE [LARGE SCALE GENOMIC DNA]</scope>
    <source>
        <strain evidence="2 3">NRRL Y-6702</strain>
    </source>
</reference>
<dbReference type="RefSeq" id="XP_037142922.1">
    <property type="nucleotide sequence ID" value="XM_037287027.1"/>
</dbReference>